<keyword evidence="3" id="KW-0812">Transmembrane</keyword>
<proteinExistence type="predicted"/>
<dbReference type="SUPFAM" id="SSF51206">
    <property type="entry name" value="cAMP-binding domain-like"/>
    <property type="match status" value="1"/>
</dbReference>
<feature type="transmembrane region" description="Helical" evidence="3">
    <location>
        <begin position="152"/>
        <end position="177"/>
    </location>
</feature>
<dbReference type="Pfam" id="PF00027">
    <property type="entry name" value="cNMP_binding"/>
    <property type="match status" value="1"/>
</dbReference>
<organism evidence="5">
    <name type="scientific">Planktothricoides raciborskii GIHE-MW2</name>
    <dbReference type="NCBI Taxonomy" id="2792601"/>
    <lineage>
        <taxon>Bacteria</taxon>
        <taxon>Bacillati</taxon>
        <taxon>Cyanobacteriota</taxon>
        <taxon>Cyanophyceae</taxon>
        <taxon>Oscillatoriophycideae</taxon>
        <taxon>Oscillatoriales</taxon>
        <taxon>Oscillatoriaceae</taxon>
        <taxon>Planktothricoides</taxon>
    </lineage>
</organism>
<feature type="transmembrane region" description="Helical" evidence="3">
    <location>
        <begin position="54"/>
        <end position="72"/>
    </location>
</feature>
<keyword evidence="3" id="KW-1133">Transmembrane helix</keyword>
<dbReference type="GO" id="GO:0030089">
    <property type="term" value="C:phycobilisome"/>
    <property type="evidence" value="ECO:0007669"/>
    <property type="project" value="UniProtKB-KW"/>
</dbReference>
<name>A0AAU8J981_9CYAN</name>
<evidence type="ECO:0000256" key="3">
    <source>
        <dbReference type="SAM" id="Phobius"/>
    </source>
</evidence>
<feature type="transmembrane region" description="Helical" evidence="3">
    <location>
        <begin position="241"/>
        <end position="266"/>
    </location>
</feature>
<feature type="transmembrane region" description="Helical" evidence="3">
    <location>
        <begin position="183"/>
        <end position="201"/>
    </location>
</feature>
<feature type="transmembrane region" description="Helical" evidence="3">
    <location>
        <begin position="84"/>
        <end position="103"/>
    </location>
</feature>
<dbReference type="CDD" id="cd00038">
    <property type="entry name" value="CAP_ED"/>
    <property type="match status" value="1"/>
</dbReference>
<dbReference type="SUPFAM" id="SSF48371">
    <property type="entry name" value="ARM repeat"/>
    <property type="match status" value="1"/>
</dbReference>
<feature type="transmembrane region" description="Helical" evidence="3">
    <location>
        <begin position="316"/>
        <end position="337"/>
    </location>
</feature>
<dbReference type="InterPro" id="IPR011989">
    <property type="entry name" value="ARM-like"/>
</dbReference>
<dbReference type="InterPro" id="IPR000595">
    <property type="entry name" value="cNMP-bd_dom"/>
</dbReference>
<dbReference type="PANTHER" id="PTHR23011:SF28">
    <property type="entry name" value="CYCLIC NUCLEOTIDE-BINDING DOMAIN CONTAINING PROTEIN"/>
    <property type="match status" value="1"/>
</dbReference>
<dbReference type="RefSeq" id="WP_190877280.1">
    <property type="nucleotide sequence ID" value="NZ_CP159837.1"/>
</dbReference>
<dbReference type="SUPFAM" id="SSF103473">
    <property type="entry name" value="MFS general substrate transporter"/>
    <property type="match status" value="1"/>
</dbReference>
<dbReference type="PANTHER" id="PTHR23011">
    <property type="entry name" value="CYCLIC NUCLEOTIDE-BINDING DOMAIN CONTAINING PROTEIN"/>
    <property type="match status" value="1"/>
</dbReference>
<feature type="transmembrane region" description="Helical" evidence="3">
    <location>
        <begin position="20"/>
        <end position="42"/>
    </location>
</feature>
<feature type="transmembrane region" description="Helical" evidence="3">
    <location>
        <begin position="286"/>
        <end position="304"/>
    </location>
</feature>
<feature type="domain" description="Cyclic nucleotide-binding" evidence="4">
    <location>
        <begin position="977"/>
        <end position="1079"/>
    </location>
</feature>
<dbReference type="SMART" id="SM00100">
    <property type="entry name" value="cNMP"/>
    <property type="match status" value="1"/>
</dbReference>
<feature type="transmembrane region" description="Helical" evidence="3">
    <location>
        <begin position="115"/>
        <end position="140"/>
    </location>
</feature>
<accession>A0AAU8J981</accession>
<dbReference type="Gene3D" id="2.60.120.10">
    <property type="entry name" value="Jelly Rolls"/>
    <property type="match status" value="1"/>
</dbReference>
<dbReference type="InterPro" id="IPR018490">
    <property type="entry name" value="cNMP-bd_dom_sf"/>
</dbReference>
<evidence type="ECO:0000256" key="2">
    <source>
        <dbReference type="ARBA" id="ARBA00022738"/>
    </source>
</evidence>
<dbReference type="EMBL" id="CP159837">
    <property type="protein sequence ID" value="XCM35305.1"/>
    <property type="molecule type" value="Genomic_DNA"/>
</dbReference>
<dbReference type="Pfam" id="PF13646">
    <property type="entry name" value="HEAT_2"/>
    <property type="match status" value="1"/>
</dbReference>
<sequence length="1096" mass="122327">MQNRLFKPRESSINQKNRLLILFLSIAASIMTLNGLGFTVGSSLFLTHAGPENLPFSYILMGVLSIPIYGWFSQVVDRFNRAQLFRYMLLFTMVFSLLLRFLLNAGVGAEVGGLSLYYVMFIGFYFQWEMHTDILFPSLVSDYFNTLDYKRYASFLAMAMAAGGLIGGGMTSLLAKYFSTEDILLAVPVVCAIAIAQLAYLDNSFQQFNFFLGGGNKYKDTQGGFLAELKTFPNLVKRYPIIIYLATSAFLVIILATISEFQFFSIYSTSFPDEQKLTAFMGQMRIINNLVQFLVLYFFTQPLVQRLGVGPMNLAYPLTTVLSFLGLAINFRLPAAIASHVNKEPLEFSINKPIYTLNYNAVPYRFVGRIRALNEGLFSGMGLSFAGGLLWICQSLLNPFQITVLGLTLSGLFLGVRYQLGKSYLQSLLTLLRSESIKLDDLGDGLTQLPAKYLSEVRELLSSPHFDRRILGLELASRLDNPSQVLEQVDELISQGDAIARRAIVKFLSVRHPDISRYLGSLLTCDNFPLQLIALEALIASQQSLTNSEIRRILRNTPLKTIATISEANHSPQSENQLRQVLREKSQIQALVCLAATVQNLERGGNQNPEIQAVCERVWGSKLDSLTQITVIRAIRSTKNRALIPLLIQIIKDASDGVKRDGLEVLSELALPEDTYLADLAVQQLNSRNSLVQAAAFNLLGVLHSPQAIDQVVTGLKHRNLAVRLQAAEALARYGEASLPLAQDLLQSPRLEVVEAAISAIAKVGTTHAEDILYEYFKSDYRLVGRTIQWQQSNQNLRGNPNLTGQPLEIAIKDYHHRLTHRVLYVLSCLDHSGTFSYVRQILHKTDVRAKAAAVEALASGRHRRFVLPIIPLLEQLDTEEPKPVKSPGISDQGVRLTPLHWLEILKSGDRWIMIGALLMANPEFIVQNLPDIQQQDTFSDSLVQDVLGYVTSAPQPPEAAIDFFINRVLFLKTVLLFSRLFLDELLLIHRSLTREEFPSGTQICHPGQILNKMYIVYQGSLLLISEKPDSSLATAQVMPTQCIGEMALLQDEPLLMTVVAETDTILLTLGRNKFEQLIEVCPRLLTCLSGSSQMI</sequence>
<protein>
    <submittedName>
        <fullName evidence="5">HEAT repeat domain-containing protein</fullName>
    </submittedName>
</protein>
<dbReference type="PROSITE" id="PS50042">
    <property type="entry name" value="CNMP_BINDING_3"/>
    <property type="match status" value="1"/>
</dbReference>
<keyword evidence="1" id="KW-0042">Antenna complex</keyword>
<gene>
    <name evidence="5" type="ORF">ABWT76_003970</name>
</gene>
<evidence type="ECO:0000259" key="4">
    <source>
        <dbReference type="PROSITE" id="PS50042"/>
    </source>
</evidence>
<keyword evidence="2" id="KW-0605">Phycobilisome</keyword>
<keyword evidence="3" id="KW-0472">Membrane</keyword>
<dbReference type="AlphaFoldDB" id="A0AAU8J981"/>
<dbReference type="Gene3D" id="1.25.10.10">
    <property type="entry name" value="Leucine-rich Repeat Variant"/>
    <property type="match status" value="1"/>
</dbReference>
<reference evidence="5" key="1">
    <citation type="submission" date="2024-07" db="EMBL/GenBank/DDBJ databases">
        <authorList>
            <person name="Kim Y.J."/>
            <person name="Jeong J.Y."/>
        </authorList>
    </citation>
    <scope>NUCLEOTIDE SEQUENCE</scope>
    <source>
        <strain evidence="5">GIHE-MW2</strain>
    </source>
</reference>
<dbReference type="InterPro" id="IPR036259">
    <property type="entry name" value="MFS_trans_sf"/>
</dbReference>
<evidence type="ECO:0000313" key="5">
    <source>
        <dbReference type="EMBL" id="XCM35305.1"/>
    </source>
</evidence>
<dbReference type="InterPro" id="IPR014710">
    <property type="entry name" value="RmlC-like_jellyroll"/>
</dbReference>
<evidence type="ECO:0000256" key="1">
    <source>
        <dbReference type="ARBA" id="ARBA00022549"/>
    </source>
</evidence>
<dbReference type="InterPro" id="IPR016024">
    <property type="entry name" value="ARM-type_fold"/>
</dbReference>